<sequence length="72" mass="8241">MELELKLCQCQTGLQIGRDRSNEQADGRLWPTRIVCDSPCHIMEIMGTPYPHGMVIQLVIGDNLYLWNMYGS</sequence>
<name>A0A5S6R9F9_ORYSJ</name>
<dbReference type="AlphaFoldDB" id="A0A5S6R9F9"/>
<reference evidence="2" key="2">
    <citation type="journal article" date="2008" name="Nucleic Acids Res.">
        <title>The rice annotation project database (RAP-DB): 2008 update.</title>
        <authorList>
            <consortium name="The rice annotation project (RAP)"/>
        </authorList>
    </citation>
    <scope>GENOME REANNOTATION</scope>
    <source>
        <strain evidence="2">cv. Nipponbare</strain>
    </source>
</reference>
<dbReference type="EMBL" id="AC093093">
    <property type="protein sequence ID" value="AAL58129.1"/>
    <property type="molecule type" value="Genomic_DNA"/>
</dbReference>
<evidence type="ECO:0000313" key="1">
    <source>
        <dbReference type="EMBL" id="AAL58129.1"/>
    </source>
</evidence>
<gene>
    <name evidence="1" type="ORF">OSJNBb0076H04.2</name>
</gene>
<proteinExistence type="predicted"/>
<evidence type="ECO:0000313" key="2">
    <source>
        <dbReference type="Proteomes" id="UP000000763"/>
    </source>
</evidence>
<reference evidence="2" key="1">
    <citation type="journal article" date="2005" name="Nature">
        <title>The map-based sequence of the rice genome.</title>
        <authorList>
            <consortium name="International rice genome sequencing project (IRGSP)"/>
            <person name="Matsumoto T."/>
            <person name="Wu J."/>
            <person name="Kanamori H."/>
            <person name="Katayose Y."/>
            <person name="Fujisawa M."/>
            <person name="Namiki N."/>
            <person name="Mizuno H."/>
            <person name="Yamamoto K."/>
            <person name="Antonio B.A."/>
            <person name="Baba T."/>
            <person name="Sakata K."/>
            <person name="Nagamura Y."/>
            <person name="Aoki H."/>
            <person name="Arikawa K."/>
            <person name="Arita K."/>
            <person name="Bito T."/>
            <person name="Chiden Y."/>
            <person name="Fujitsuka N."/>
            <person name="Fukunaka R."/>
            <person name="Hamada M."/>
            <person name="Harada C."/>
            <person name="Hayashi A."/>
            <person name="Hijishita S."/>
            <person name="Honda M."/>
            <person name="Hosokawa S."/>
            <person name="Ichikawa Y."/>
            <person name="Idonuma A."/>
            <person name="Iijima M."/>
            <person name="Ikeda M."/>
            <person name="Ikeno M."/>
            <person name="Ito K."/>
            <person name="Ito S."/>
            <person name="Ito T."/>
            <person name="Ito Y."/>
            <person name="Ito Y."/>
            <person name="Iwabuchi A."/>
            <person name="Kamiya K."/>
            <person name="Karasawa W."/>
            <person name="Kurita K."/>
            <person name="Katagiri S."/>
            <person name="Kikuta A."/>
            <person name="Kobayashi H."/>
            <person name="Kobayashi N."/>
            <person name="Machita K."/>
            <person name="Maehara T."/>
            <person name="Masukawa M."/>
            <person name="Mizubayashi T."/>
            <person name="Mukai Y."/>
            <person name="Nagasaki H."/>
            <person name="Nagata Y."/>
            <person name="Naito S."/>
            <person name="Nakashima M."/>
            <person name="Nakama Y."/>
            <person name="Nakamichi Y."/>
            <person name="Nakamura M."/>
            <person name="Meguro A."/>
            <person name="Negishi M."/>
            <person name="Ohta I."/>
            <person name="Ohta T."/>
            <person name="Okamoto M."/>
            <person name="Ono N."/>
            <person name="Saji S."/>
            <person name="Sakaguchi M."/>
            <person name="Sakai K."/>
            <person name="Shibata M."/>
            <person name="Shimokawa T."/>
            <person name="Song J."/>
            <person name="Takazaki Y."/>
            <person name="Terasawa K."/>
            <person name="Tsugane M."/>
            <person name="Tsuji K."/>
            <person name="Ueda S."/>
            <person name="Waki K."/>
            <person name="Yamagata H."/>
            <person name="Yamamoto M."/>
            <person name="Yamamoto S."/>
            <person name="Yamane H."/>
            <person name="Yoshiki S."/>
            <person name="Yoshihara R."/>
            <person name="Yukawa K."/>
            <person name="Zhong H."/>
            <person name="Yano M."/>
            <person name="Yuan Q."/>
            <person name="Ouyang S."/>
            <person name="Liu J."/>
            <person name="Jones K.M."/>
            <person name="Gansberger K."/>
            <person name="Moffat K."/>
            <person name="Hill J."/>
            <person name="Bera J."/>
            <person name="Fadrosh D."/>
            <person name="Jin S."/>
            <person name="Johri S."/>
            <person name="Kim M."/>
            <person name="Overton L."/>
            <person name="Reardon M."/>
            <person name="Tsitrin T."/>
            <person name="Vuong H."/>
            <person name="Weaver B."/>
            <person name="Ciecko A."/>
            <person name="Tallon L."/>
            <person name="Jackson J."/>
            <person name="Pai G."/>
            <person name="Aken S.V."/>
            <person name="Utterback T."/>
            <person name="Reidmuller S."/>
            <person name="Feldblyum T."/>
            <person name="Hsiao J."/>
            <person name="Zismann V."/>
            <person name="Iobst S."/>
            <person name="de Vazeille A.R."/>
            <person name="Buell C.R."/>
            <person name="Ying K."/>
            <person name="Li Y."/>
            <person name="Lu T."/>
            <person name="Huang Y."/>
            <person name="Zhao Q."/>
            <person name="Feng Q."/>
            <person name="Zhang L."/>
            <person name="Zhu J."/>
            <person name="Weng Q."/>
            <person name="Mu J."/>
            <person name="Lu Y."/>
            <person name="Fan D."/>
            <person name="Liu Y."/>
            <person name="Guan J."/>
            <person name="Zhang Y."/>
            <person name="Yu S."/>
            <person name="Liu X."/>
            <person name="Zhang Y."/>
            <person name="Hong G."/>
            <person name="Han B."/>
            <person name="Choisne N."/>
            <person name="Demange N."/>
            <person name="Orjeda G."/>
            <person name="Samain S."/>
            <person name="Cattolico L."/>
            <person name="Pelletier E."/>
            <person name="Couloux A."/>
            <person name="Segurens B."/>
            <person name="Wincker P."/>
            <person name="D'Hont A."/>
            <person name="Scarpelli C."/>
            <person name="Weissenbach J."/>
            <person name="Salanoubat M."/>
            <person name="Quetier F."/>
            <person name="Yu Y."/>
            <person name="Kim H.R."/>
            <person name="Rambo T."/>
            <person name="Currie J."/>
            <person name="Collura K."/>
            <person name="Luo M."/>
            <person name="Yang T."/>
            <person name="Ammiraju J.S.S."/>
            <person name="Engler F."/>
            <person name="Soderlund C."/>
            <person name="Wing R.A."/>
            <person name="Palmer L.E."/>
            <person name="de la Bastide M."/>
            <person name="Spiegel L."/>
            <person name="Nascimento L."/>
            <person name="Zutavern T."/>
            <person name="O'Shaughnessy A."/>
            <person name="Dike S."/>
            <person name="Dedhia N."/>
            <person name="Preston R."/>
            <person name="Balija V."/>
            <person name="McCombie W.R."/>
            <person name="Chow T."/>
            <person name="Chen H."/>
            <person name="Chung M."/>
            <person name="Chen C."/>
            <person name="Shaw J."/>
            <person name="Wu H."/>
            <person name="Hsiao K."/>
            <person name="Chao Y."/>
            <person name="Chu M."/>
            <person name="Cheng C."/>
            <person name="Hour A."/>
            <person name="Lee P."/>
            <person name="Lin S."/>
            <person name="Lin Y."/>
            <person name="Liou J."/>
            <person name="Liu S."/>
            <person name="Hsing Y."/>
            <person name="Raghuvanshi S."/>
            <person name="Mohanty A."/>
            <person name="Bharti A.K."/>
            <person name="Gaur A."/>
            <person name="Gupta V."/>
            <person name="Kumar D."/>
            <person name="Ravi V."/>
            <person name="Vij S."/>
            <person name="Kapur A."/>
            <person name="Khurana P."/>
            <person name="Khurana P."/>
            <person name="Khurana J.P."/>
            <person name="Tyagi A.K."/>
            <person name="Gaikwad K."/>
            <person name="Singh A."/>
            <person name="Dalal V."/>
            <person name="Srivastava S."/>
            <person name="Dixit A."/>
            <person name="Pal A.K."/>
            <person name="Ghazi I.A."/>
            <person name="Yadav M."/>
            <person name="Pandit A."/>
            <person name="Bhargava A."/>
            <person name="Sureshbabu K."/>
            <person name="Batra K."/>
            <person name="Sharma T.R."/>
            <person name="Mohapatra T."/>
            <person name="Singh N.K."/>
            <person name="Messing J."/>
            <person name="Nelson A.B."/>
            <person name="Fuks G."/>
            <person name="Kavchok S."/>
            <person name="Keizer G."/>
            <person name="Linton E."/>
            <person name="Llaca V."/>
            <person name="Song R."/>
            <person name="Tanyolac B."/>
            <person name="Young S."/>
            <person name="Ho-Il K."/>
            <person name="Hahn J.H."/>
            <person name="Sangsakoo G."/>
            <person name="Vanavichit A."/>
            <person name="de Mattos Luiz.A.T."/>
            <person name="Zimmer P.D."/>
            <person name="Malone G."/>
            <person name="Dellagostin O."/>
            <person name="de Oliveira A.C."/>
            <person name="Bevan M."/>
            <person name="Bancroft I."/>
            <person name="Minx P."/>
            <person name="Cordum H."/>
            <person name="Wilson R."/>
            <person name="Cheng Z."/>
            <person name="Jin W."/>
            <person name="Jiang J."/>
            <person name="Leong S.A."/>
            <person name="Iwama H."/>
            <person name="Gojobori T."/>
            <person name="Itoh T."/>
            <person name="Niimura Y."/>
            <person name="Fujii Y."/>
            <person name="Habara T."/>
            <person name="Sakai H."/>
            <person name="Sato Y."/>
            <person name="Wilson G."/>
            <person name="Kumar K."/>
            <person name="McCouch S."/>
            <person name="Juretic N."/>
            <person name="Hoen D."/>
            <person name="Wright S."/>
            <person name="Bruskiewich R."/>
            <person name="Bureau T."/>
            <person name="Miyao A."/>
            <person name="Hirochika H."/>
            <person name="Nishikawa T."/>
            <person name="Kadowaki K."/>
            <person name="Sugiura M."/>
            <person name="Burr B."/>
            <person name="Sasaki T."/>
        </authorList>
    </citation>
    <scope>NUCLEOTIDE SEQUENCE [LARGE SCALE GENOMIC DNA]</scope>
    <source>
        <strain evidence="2">cv. Nipponbare</strain>
    </source>
</reference>
<protein>
    <submittedName>
        <fullName evidence="1">Uncharacterized protein</fullName>
    </submittedName>
</protein>
<accession>A0A5S6R9F9</accession>
<dbReference type="Proteomes" id="UP000000763">
    <property type="component" value="Chromosome 10"/>
</dbReference>
<organism evidence="1 2">
    <name type="scientific">Oryza sativa subsp. japonica</name>
    <name type="common">Rice</name>
    <dbReference type="NCBI Taxonomy" id="39947"/>
    <lineage>
        <taxon>Eukaryota</taxon>
        <taxon>Viridiplantae</taxon>
        <taxon>Streptophyta</taxon>
        <taxon>Embryophyta</taxon>
        <taxon>Tracheophyta</taxon>
        <taxon>Spermatophyta</taxon>
        <taxon>Magnoliopsida</taxon>
        <taxon>Liliopsida</taxon>
        <taxon>Poales</taxon>
        <taxon>Poaceae</taxon>
        <taxon>BOP clade</taxon>
        <taxon>Oryzoideae</taxon>
        <taxon>Oryzeae</taxon>
        <taxon>Oryzinae</taxon>
        <taxon>Oryza</taxon>
        <taxon>Oryza sativa</taxon>
    </lineage>
</organism>